<dbReference type="PROSITE" id="PS51186">
    <property type="entry name" value="GNAT"/>
    <property type="match status" value="1"/>
</dbReference>
<dbReference type="CDD" id="cd04301">
    <property type="entry name" value="NAT_SF"/>
    <property type="match status" value="1"/>
</dbReference>
<comment type="function">
    <text evidence="5">Acetylates the N-terminal alanine of ribosomal protein bS18.</text>
</comment>
<dbReference type="GO" id="GO:0005840">
    <property type="term" value="C:ribosome"/>
    <property type="evidence" value="ECO:0007669"/>
    <property type="project" value="UniProtKB-KW"/>
</dbReference>
<proteinExistence type="inferred from homology"/>
<reference evidence="8" key="1">
    <citation type="submission" date="2016-10" db="EMBL/GenBank/DDBJ databases">
        <authorList>
            <person name="Varghese N."/>
            <person name="Submissions S."/>
        </authorList>
    </citation>
    <scope>NUCLEOTIDE SEQUENCE [LARGE SCALE GENOMIC DNA]</scope>
    <source>
        <strain evidence="8">DSM 11526</strain>
    </source>
</reference>
<dbReference type="Proteomes" id="UP000242469">
    <property type="component" value="Unassembled WGS sequence"/>
</dbReference>
<evidence type="ECO:0000313" key="7">
    <source>
        <dbReference type="EMBL" id="SEA88903.1"/>
    </source>
</evidence>
<keyword evidence="2 5" id="KW-0963">Cytoplasm</keyword>
<dbReference type="InterPro" id="IPR016181">
    <property type="entry name" value="Acyl_CoA_acyltransferase"/>
</dbReference>
<keyword evidence="8" id="KW-1185">Reference proteome</keyword>
<dbReference type="RefSeq" id="WP_175527645.1">
    <property type="nucleotide sequence ID" value="NZ_FNRJ01000009.1"/>
</dbReference>
<evidence type="ECO:0000256" key="2">
    <source>
        <dbReference type="ARBA" id="ARBA00022490"/>
    </source>
</evidence>
<evidence type="ECO:0000256" key="4">
    <source>
        <dbReference type="ARBA" id="ARBA00023315"/>
    </source>
</evidence>
<evidence type="ECO:0000256" key="5">
    <source>
        <dbReference type="RuleBase" id="RU363094"/>
    </source>
</evidence>
<evidence type="ECO:0000256" key="1">
    <source>
        <dbReference type="ARBA" id="ARBA00005395"/>
    </source>
</evidence>
<keyword evidence="3 7" id="KW-0808">Transferase</keyword>
<sequence>MTDLQLQQLEKAQLDAVLKLDATCFESEPFAAVWWQKALTSAGASSWILSWKDRPVAYCLFSEIMDEAELLRIAVDPQQRGKGLATDLLHKVQDALIERGITRFFLEVRASNRAAQALYHRCGWQPCGRRKNYYPLGDALEDALLFSREP</sequence>
<dbReference type="Gene3D" id="3.40.630.30">
    <property type="match status" value="1"/>
</dbReference>
<organism evidence="7 8">
    <name type="scientific">Marinobacterium iners DSM 11526</name>
    <dbReference type="NCBI Taxonomy" id="1122198"/>
    <lineage>
        <taxon>Bacteria</taxon>
        <taxon>Pseudomonadati</taxon>
        <taxon>Pseudomonadota</taxon>
        <taxon>Gammaproteobacteria</taxon>
        <taxon>Oceanospirillales</taxon>
        <taxon>Oceanospirillaceae</taxon>
        <taxon>Marinobacterium</taxon>
    </lineage>
</organism>
<dbReference type="InterPro" id="IPR000182">
    <property type="entry name" value="GNAT_dom"/>
</dbReference>
<dbReference type="GO" id="GO:0005737">
    <property type="term" value="C:cytoplasm"/>
    <property type="evidence" value="ECO:0007669"/>
    <property type="project" value="UniProtKB-SubCell"/>
</dbReference>
<accession>A0A1H4EV76</accession>
<name>A0A1H4EV76_9GAMM</name>
<evidence type="ECO:0000256" key="3">
    <source>
        <dbReference type="ARBA" id="ARBA00022679"/>
    </source>
</evidence>
<dbReference type="EMBL" id="FNRJ01000009">
    <property type="protein sequence ID" value="SEA88903.1"/>
    <property type="molecule type" value="Genomic_DNA"/>
</dbReference>
<dbReference type="GO" id="GO:0008999">
    <property type="term" value="F:protein-N-terminal-alanine acetyltransferase activity"/>
    <property type="evidence" value="ECO:0007669"/>
    <property type="project" value="UniProtKB-EC"/>
</dbReference>
<comment type="catalytic activity">
    <reaction evidence="5">
        <text>N-terminal L-alanyl-[ribosomal protein bS18] + acetyl-CoA = N-terminal N(alpha)-acetyl-L-alanyl-[ribosomal protein bS18] + CoA + H(+)</text>
        <dbReference type="Rhea" id="RHEA:43756"/>
        <dbReference type="Rhea" id="RHEA-COMP:10676"/>
        <dbReference type="Rhea" id="RHEA-COMP:10677"/>
        <dbReference type="ChEBI" id="CHEBI:15378"/>
        <dbReference type="ChEBI" id="CHEBI:57287"/>
        <dbReference type="ChEBI" id="CHEBI:57288"/>
        <dbReference type="ChEBI" id="CHEBI:64718"/>
        <dbReference type="ChEBI" id="CHEBI:83683"/>
        <dbReference type="EC" id="2.3.1.266"/>
    </reaction>
</comment>
<dbReference type="NCBIfam" id="TIGR01575">
    <property type="entry name" value="rimI"/>
    <property type="match status" value="1"/>
</dbReference>
<dbReference type="InterPro" id="IPR050680">
    <property type="entry name" value="YpeA/RimI_acetyltransf"/>
</dbReference>
<dbReference type="PANTHER" id="PTHR43420">
    <property type="entry name" value="ACETYLTRANSFERASE"/>
    <property type="match status" value="1"/>
</dbReference>
<gene>
    <name evidence="7" type="ORF">SAMN02745729_10993</name>
</gene>
<evidence type="ECO:0000313" key="8">
    <source>
        <dbReference type="Proteomes" id="UP000242469"/>
    </source>
</evidence>
<dbReference type="Pfam" id="PF00583">
    <property type="entry name" value="Acetyltransf_1"/>
    <property type="match status" value="1"/>
</dbReference>
<comment type="subcellular location">
    <subcellularLocation>
        <location evidence="5">Cytoplasm</location>
    </subcellularLocation>
</comment>
<feature type="domain" description="N-acetyltransferase" evidence="6">
    <location>
        <begin position="4"/>
        <end position="147"/>
    </location>
</feature>
<dbReference type="InterPro" id="IPR006464">
    <property type="entry name" value="AcTrfase_RimI/Ard1"/>
</dbReference>
<dbReference type="STRING" id="1122198.SAMN02745729_10993"/>
<keyword evidence="4" id="KW-0012">Acyltransferase</keyword>
<dbReference type="SUPFAM" id="SSF55729">
    <property type="entry name" value="Acyl-CoA N-acyltransferases (Nat)"/>
    <property type="match status" value="1"/>
</dbReference>
<dbReference type="EC" id="2.3.1.266" evidence="5"/>
<dbReference type="AlphaFoldDB" id="A0A1H4EV76"/>
<protein>
    <recommendedName>
        <fullName evidence="5">[Ribosomal protein bS18]-alanine N-acetyltransferase</fullName>
        <ecNumber evidence="5">2.3.1.266</ecNumber>
    </recommendedName>
</protein>
<comment type="similarity">
    <text evidence="1 5">Belongs to the acetyltransferase family. RimI subfamily.</text>
</comment>
<evidence type="ECO:0000259" key="6">
    <source>
        <dbReference type="PROSITE" id="PS51186"/>
    </source>
</evidence>
<keyword evidence="7" id="KW-0689">Ribosomal protein</keyword>
<keyword evidence="7" id="KW-0687">Ribonucleoprotein</keyword>
<dbReference type="PANTHER" id="PTHR43420:SF44">
    <property type="entry name" value="ACETYLTRANSFERASE YPEA"/>
    <property type="match status" value="1"/>
</dbReference>